<dbReference type="SUPFAM" id="SSF46785">
    <property type="entry name" value="Winged helix' DNA-binding domain"/>
    <property type="match status" value="1"/>
</dbReference>
<dbReference type="SMART" id="SM00345">
    <property type="entry name" value="HTH_GNTR"/>
    <property type="match status" value="1"/>
</dbReference>
<gene>
    <name evidence="5" type="ORF">HED55_23125</name>
</gene>
<dbReference type="InterPro" id="IPR036390">
    <property type="entry name" value="WH_DNA-bd_sf"/>
</dbReference>
<accession>A0ABX1DQ00</accession>
<dbReference type="PANTHER" id="PTHR43537">
    <property type="entry name" value="TRANSCRIPTIONAL REGULATOR, GNTR FAMILY"/>
    <property type="match status" value="1"/>
</dbReference>
<dbReference type="SUPFAM" id="SSF48008">
    <property type="entry name" value="GntR ligand-binding domain-like"/>
    <property type="match status" value="1"/>
</dbReference>
<dbReference type="PROSITE" id="PS50949">
    <property type="entry name" value="HTH_GNTR"/>
    <property type="match status" value="1"/>
</dbReference>
<dbReference type="PANTHER" id="PTHR43537:SF39">
    <property type="entry name" value="HTH-TYPE TRANSCRIPTIONAL REGULATOR MCBR"/>
    <property type="match status" value="1"/>
</dbReference>
<proteinExistence type="predicted"/>
<dbReference type="Pfam" id="PF00392">
    <property type="entry name" value="GntR"/>
    <property type="match status" value="1"/>
</dbReference>
<reference evidence="5 6" key="1">
    <citation type="submission" date="2020-03" db="EMBL/GenBank/DDBJ databases">
        <title>Whole genome sequencing of clinical and environmental type strains of Ochrobactrum.</title>
        <authorList>
            <person name="Dharne M."/>
        </authorList>
    </citation>
    <scope>NUCLEOTIDE SEQUENCE [LARGE SCALE GENOMIC DNA]</scope>
    <source>
        <strain evidence="5 6">CIP 109452</strain>
    </source>
</reference>
<comment type="caution">
    <text evidence="5">The sequence shown here is derived from an EMBL/GenBank/DDBJ whole genome shotgun (WGS) entry which is preliminary data.</text>
</comment>
<keyword evidence="2" id="KW-0238">DNA-binding</keyword>
<keyword evidence="6" id="KW-1185">Reference proteome</keyword>
<dbReference type="InterPro" id="IPR008920">
    <property type="entry name" value="TF_FadR/GntR_C"/>
</dbReference>
<evidence type="ECO:0000256" key="3">
    <source>
        <dbReference type="ARBA" id="ARBA00023163"/>
    </source>
</evidence>
<dbReference type="Proteomes" id="UP000704467">
    <property type="component" value="Unassembled WGS sequence"/>
</dbReference>
<dbReference type="Gene3D" id="1.10.10.10">
    <property type="entry name" value="Winged helix-like DNA-binding domain superfamily/Winged helix DNA-binding domain"/>
    <property type="match status" value="1"/>
</dbReference>
<evidence type="ECO:0000256" key="1">
    <source>
        <dbReference type="ARBA" id="ARBA00023015"/>
    </source>
</evidence>
<feature type="domain" description="HTH gntR-type" evidence="4">
    <location>
        <begin position="14"/>
        <end position="81"/>
    </location>
</feature>
<dbReference type="EMBL" id="JAAVLN010000003">
    <property type="protein sequence ID" value="NKC05022.1"/>
    <property type="molecule type" value="Genomic_DNA"/>
</dbReference>
<dbReference type="SMART" id="SM00895">
    <property type="entry name" value="FCD"/>
    <property type="match status" value="1"/>
</dbReference>
<keyword evidence="1" id="KW-0805">Transcription regulation</keyword>
<evidence type="ECO:0000256" key="2">
    <source>
        <dbReference type="ARBA" id="ARBA00023125"/>
    </source>
</evidence>
<sequence length="250" mass="27930">MSLDEGFGPVSGRVTVQDAVYLQLREALLIGRFDPGQVLTIASLSQTFDTSHMPVREALRRLAAEKALEVARNGSARVPPVSVARLDDLCQARATVEGLATELAAQAITAEEIEALEANIVLHEACAGEEQVYAMLDRNREFHYLIYKASHSEVLMQLIDTLWLRYGPYMRMLSAYVQPRMKAEGDKAYTRNHRRIVAAMKSRDAGRAREAMVSDIRDTQDLFSNADRGITPSFCIVACDLAPRDFRNRI</sequence>
<dbReference type="Pfam" id="PF07729">
    <property type="entry name" value="FCD"/>
    <property type="match status" value="1"/>
</dbReference>
<dbReference type="InterPro" id="IPR000524">
    <property type="entry name" value="Tscrpt_reg_HTH_GntR"/>
</dbReference>
<evidence type="ECO:0000313" key="5">
    <source>
        <dbReference type="EMBL" id="NKC05022.1"/>
    </source>
</evidence>
<protein>
    <submittedName>
        <fullName evidence="5">GntR family transcriptional regulator</fullName>
    </submittedName>
</protein>
<dbReference type="InterPro" id="IPR011711">
    <property type="entry name" value="GntR_C"/>
</dbReference>
<organism evidence="5 6">
    <name type="scientific">Brucella haematophila</name>
    <dbReference type="NCBI Taxonomy" id="419474"/>
    <lineage>
        <taxon>Bacteria</taxon>
        <taxon>Pseudomonadati</taxon>
        <taxon>Pseudomonadota</taxon>
        <taxon>Alphaproteobacteria</taxon>
        <taxon>Hyphomicrobiales</taxon>
        <taxon>Brucellaceae</taxon>
        <taxon>Brucella/Ochrobactrum group</taxon>
        <taxon>Brucella</taxon>
    </lineage>
</organism>
<name>A0ABX1DQ00_9HYPH</name>
<dbReference type="InterPro" id="IPR036388">
    <property type="entry name" value="WH-like_DNA-bd_sf"/>
</dbReference>
<evidence type="ECO:0000313" key="6">
    <source>
        <dbReference type="Proteomes" id="UP000704467"/>
    </source>
</evidence>
<evidence type="ECO:0000259" key="4">
    <source>
        <dbReference type="PROSITE" id="PS50949"/>
    </source>
</evidence>
<dbReference type="Gene3D" id="1.20.120.530">
    <property type="entry name" value="GntR ligand-binding domain-like"/>
    <property type="match status" value="1"/>
</dbReference>
<keyword evidence="3" id="KW-0804">Transcription</keyword>